<dbReference type="EMBL" id="GBXM01085621">
    <property type="protein sequence ID" value="JAH22956.1"/>
    <property type="molecule type" value="Transcribed_RNA"/>
</dbReference>
<proteinExistence type="predicted"/>
<accession>A0A0E9R1A3</accession>
<protein>
    <submittedName>
        <fullName evidence="1">Uncharacterized protein</fullName>
    </submittedName>
</protein>
<evidence type="ECO:0000313" key="1">
    <source>
        <dbReference type="EMBL" id="JAH22956.1"/>
    </source>
</evidence>
<sequence>MEKEWEIMENRLRILFAYKENERTDKRVTKIPAFKLNPNNQCYITHGSINSSRLCSLPSNSTMAVIPP</sequence>
<name>A0A0E9R1A3_ANGAN</name>
<reference evidence="1" key="1">
    <citation type="submission" date="2014-11" db="EMBL/GenBank/DDBJ databases">
        <authorList>
            <person name="Amaro Gonzalez C."/>
        </authorList>
    </citation>
    <scope>NUCLEOTIDE SEQUENCE</scope>
</reference>
<reference evidence="1" key="2">
    <citation type="journal article" date="2015" name="Fish Shellfish Immunol.">
        <title>Early steps in the European eel (Anguilla anguilla)-Vibrio vulnificus interaction in the gills: Role of the RtxA13 toxin.</title>
        <authorList>
            <person name="Callol A."/>
            <person name="Pajuelo D."/>
            <person name="Ebbesson L."/>
            <person name="Teles M."/>
            <person name="MacKenzie S."/>
            <person name="Amaro C."/>
        </authorList>
    </citation>
    <scope>NUCLEOTIDE SEQUENCE</scope>
</reference>
<dbReference type="AlphaFoldDB" id="A0A0E9R1A3"/>
<organism evidence="1">
    <name type="scientific">Anguilla anguilla</name>
    <name type="common">European freshwater eel</name>
    <name type="synonym">Muraena anguilla</name>
    <dbReference type="NCBI Taxonomy" id="7936"/>
    <lineage>
        <taxon>Eukaryota</taxon>
        <taxon>Metazoa</taxon>
        <taxon>Chordata</taxon>
        <taxon>Craniata</taxon>
        <taxon>Vertebrata</taxon>
        <taxon>Euteleostomi</taxon>
        <taxon>Actinopterygii</taxon>
        <taxon>Neopterygii</taxon>
        <taxon>Teleostei</taxon>
        <taxon>Anguilliformes</taxon>
        <taxon>Anguillidae</taxon>
        <taxon>Anguilla</taxon>
    </lineage>
</organism>